<comment type="caution">
    <text evidence="9">The sequence shown here is derived from an EMBL/GenBank/DDBJ whole genome shotgun (WGS) entry which is preliminary data.</text>
</comment>
<evidence type="ECO:0000313" key="10">
    <source>
        <dbReference type="Proteomes" id="UP000267464"/>
    </source>
</evidence>
<accession>A0A3N7HKL5</accession>
<dbReference type="Gene3D" id="2.40.420.20">
    <property type="match status" value="1"/>
</dbReference>
<dbReference type="GO" id="GO:0015562">
    <property type="term" value="F:efflux transmembrane transporter activity"/>
    <property type="evidence" value="ECO:0007669"/>
    <property type="project" value="TreeGrafter"/>
</dbReference>
<dbReference type="InterPro" id="IPR006143">
    <property type="entry name" value="RND_pump_MFP"/>
</dbReference>
<dbReference type="Proteomes" id="UP000267464">
    <property type="component" value="Unassembled WGS sequence"/>
</dbReference>
<evidence type="ECO:0000256" key="2">
    <source>
        <dbReference type="ARBA" id="ARBA00009477"/>
    </source>
</evidence>
<dbReference type="SUPFAM" id="SSF111369">
    <property type="entry name" value="HlyD-like secretion proteins"/>
    <property type="match status" value="1"/>
</dbReference>
<gene>
    <name evidence="9" type="ORF">DZC73_20190</name>
</gene>
<dbReference type="Pfam" id="PF25917">
    <property type="entry name" value="BSH_RND"/>
    <property type="match status" value="1"/>
</dbReference>
<feature type="domain" description="Multidrug resistance protein MdtA-like barrel-sandwich hybrid" evidence="6">
    <location>
        <begin position="58"/>
        <end position="202"/>
    </location>
</feature>
<comment type="similarity">
    <text evidence="2">Belongs to the membrane fusion protein (MFP) (TC 8.A.1) family.</text>
</comment>
<dbReference type="Pfam" id="PF25990">
    <property type="entry name" value="Beta-barrel_YknX"/>
    <property type="match status" value="1"/>
</dbReference>
<dbReference type="Pfam" id="PF25967">
    <property type="entry name" value="RND-MFP_C"/>
    <property type="match status" value="1"/>
</dbReference>
<keyword evidence="10" id="KW-1185">Reference proteome</keyword>
<feature type="domain" description="Multidrug resistance protein MdtA-like C-terminal permuted SH3" evidence="7">
    <location>
        <begin position="317"/>
        <end position="380"/>
    </location>
</feature>
<protein>
    <submittedName>
        <fullName evidence="9">Efflux RND transporter periplasmic adaptor subunit</fullName>
    </submittedName>
</protein>
<sequence length="418" mass="44345">MNRKPVLFVVAALLVVVLLVIKQQAGDRTKLVDVEPAARRTLTPTILASGTLAYHSGVTLMSEVVGRIDEIHVHEGDRVTRGQLLVRLDAGSLNAEVAQIEASRRQSELSIRRQEVQLKAQADKLQRYRGLLSSGMVEAQKYDEFVTQKEVAQVELATGREVLKQTQAQLRQAMERLAKTEIRSPMDGKVTAVHVKVGETAVPSATSLMGSSLLDLGDTSALYAEVQVDESDIGKIQVGQTARIVPAAFPDKALTGQVEQVSVAPRQPANGGMPNGGSQARTYPVKVKLAAVEGSVFFPGMSCRAEISTLKSSAQPALAVPVQAVRRADGHAGAAAANTVLVMFNGKVVRRTVDIGVADDSHVEVLRGLQPGELVIVGPAKTLRFLDDGESVRAAPRPAAAEPAASSPLGPIAVDPHA</sequence>
<reference evidence="9 10" key="1">
    <citation type="submission" date="2018-08" db="EMBL/GenBank/DDBJ databases">
        <authorList>
            <person name="Khan S.A."/>
            <person name="Jeon C.O."/>
            <person name="Chun B.H."/>
            <person name="Jeong S.E."/>
        </authorList>
    </citation>
    <scope>NUCLEOTIDE SEQUENCE [LARGE SCALE GENOMIC DNA]</scope>
    <source>
        <strain evidence="9 10">S-16</strain>
    </source>
</reference>
<reference evidence="9 10" key="2">
    <citation type="submission" date="2018-12" db="EMBL/GenBank/DDBJ databases">
        <title>Rhizobacter gummiphilus sp. nov., a rubber-degrading bacterium isolated from the soil of a botanical garden in Japan.</title>
        <authorList>
            <person name="Shunsuke S.S."/>
        </authorList>
    </citation>
    <scope>NUCLEOTIDE SEQUENCE [LARGE SCALE GENOMIC DNA]</scope>
    <source>
        <strain evidence="9 10">S-16</strain>
    </source>
</reference>
<feature type="compositionally biased region" description="Low complexity" evidence="5">
    <location>
        <begin position="394"/>
        <end position="408"/>
    </location>
</feature>
<dbReference type="AlphaFoldDB" id="A0A3N7HKL5"/>
<evidence type="ECO:0000259" key="7">
    <source>
        <dbReference type="Pfam" id="PF25967"/>
    </source>
</evidence>
<dbReference type="OrthoDB" id="9784484at2"/>
<dbReference type="PANTHER" id="PTHR30469:SF15">
    <property type="entry name" value="HLYD FAMILY OF SECRETION PROTEINS"/>
    <property type="match status" value="1"/>
</dbReference>
<evidence type="ECO:0000256" key="3">
    <source>
        <dbReference type="ARBA" id="ARBA00022448"/>
    </source>
</evidence>
<keyword evidence="3" id="KW-0813">Transport</keyword>
<evidence type="ECO:0000256" key="4">
    <source>
        <dbReference type="SAM" id="Coils"/>
    </source>
</evidence>
<dbReference type="InterPro" id="IPR058636">
    <property type="entry name" value="Beta-barrel_YknX"/>
</dbReference>
<dbReference type="RefSeq" id="WP_124542195.1">
    <property type="nucleotide sequence ID" value="NZ_QUSW01000006.1"/>
</dbReference>
<evidence type="ECO:0000259" key="6">
    <source>
        <dbReference type="Pfam" id="PF25917"/>
    </source>
</evidence>
<evidence type="ECO:0000313" key="9">
    <source>
        <dbReference type="EMBL" id="RQP22630.1"/>
    </source>
</evidence>
<name>A0A3N7HKL5_9BURK</name>
<evidence type="ECO:0000256" key="1">
    <source>
        <dbReference type="ARBA" id="ARBA00004196"/>
    </source>
</evidence>
<dbReference type="Gene3D" id="2.40.30.170">
    <property type="match status" value="1"/>
</dbReference>
<proteinExistence type="inferred from homology"/>
<dbReference type="PANTHER" id="PTHR30469">
    <property type="entry name" value="MULTIDRUG RESISTANCE PROTEIN MDTA"/>
    <property type="match status" value="1"/>
</dbReference>
<evidence type="ECO:0000259" key="8">
    <source>
        <dbReference type="Pfam" id="PF25990"/>
    </source>
</evidence>
<dbReference type="Gene3D" id="2.40.50.100">
    <property type="match status" value="2"/>
</dbReference>
<dbReference type="GO" id="GO:1990281">
    <property type="term" value="C:efflux pump complex"/>
    <property type="evidence" value="ECO:0007669"/>
    <property type="project" value="TreeGrafter"/>
</dbReference>
<keyword evidence="4" id="KW-0175">Coiled coil</keyword>
<dbReference type="InterPro" id="IPR058627">
    <property type="entry name" value="MdtA-like_C"/>
</dbReference>
<evidence type="ECO:0000256" key="5">
    <source>
        <dbReference type="SAM" id="MobiDB-lite"/>
    </source>
</evidence>
<feature type="region of interest" description="Disordered" evidence="5">
    <location>
        <begin position="394"/>
        <end position="418"/>
    </location>
</feature>
<comment type="subcellular location">
    <subcellularLocation>
        <location evidence="1">Cell envelope</location>
    </subcellularLocation>
</comment>
<dbReference type="NCBIfam" id="TIGR01730">
    <property type="entry name" value="RND_mfp"/>
    <property type="match status" value="1"/>
</dbReference>
<feature type="coiled-coil region" evidence="4">
    <location>
        <begin position="156"/>
        <end position="183"/>
    </location>
</feature>
<feature type="domain" description="YknX-like beta-barrel" evidence="8">
    <location>
        <begin position="225"/>
        <end position="307"/>
    </location>
</feature>
<organism evidence="9 10">
    <name type="scientific">Piscinibacter terrae</name>
    <dbReference type="NCBI Taxonomy" id="2496871"/>
    <lineage>
        <taxon>Bacteria</taxon>
        <taxon>Pseudomonadati</taxon>
        <taxon>Pseudomonadota</taxon>
        <taxon>Betaproteobacteria</taxon>
        <taxon>Burkholderiales</taxon>
        <taxon>Sphaerotilaceae</taxon>
        <taxon>Piscinibacter</taxon>
    </lineage>
</organism>
<dbReference type="InterPro" id="IPR058625">
    <property type="entry name" value="MdtA-like_BSH"/>
</dbReference>
<dbReference type="EMBL" id="QUSW01000006">
    <property type="protein sequence ID" value="RQP22630.1"/>
    <property type="molecule type" value="Genomic_DNA"/>
</dbReference>